<evidence type="ECO:0000313" key="2">
    <source>
        <dbReference type="Proteomes" id="UP001246858"/>
    </source>
</evidence>
<keyword evidence="2" id="KW-1185">Reference proteome</keyword>
<protein>
    <submittedName>
        <fullName evidence="1">TonB-linked SusC/RagA family outer membrane protein</fullName>
    </submittedName>
</protein>
<evidence type="ECO:0000313" key="1">
    <source>
        <dbReference type="EMBL" id="MDR6782653.1"/>
    </source>
</evidence>
<sequence>MKILLLLMTVCLIQVSAGTYAQRITLKEKNASLISIIEKINRQSGIEFITTDELLASARTVSIDVKGLELNEVLKKVFDGQKLTYTIENNKTVIIKAKVPSFLDRVVAALAFIDVSGRVVDKEGKPLAGASVLVKGRKVAVSANANGEFTLRNIEETDVLLISYIGYTPKEIKAADLKANPNILLAEVTNELSETVVVGYGSQKKADISGAIATIGEKDLGKRTLGNASFDRALGGLAKGVFVTETNGEPGSAATINIRGFTSPFSGGNNEPLFVIDGIILNTDAQYNTGGETVSAIQNNPLLAMDPANIENISILKDAAATAIYGSRGANGVIIVTTKKGRKGEKPIVSLSYTNSYASPIARLKPMNTAQYKDFTDLLLRNTVDAVNSGQLPVSRLTNYAGTGLANLSLNTATQKYTYGGLIPGFFGNADIDWFKQMYRSNANTQQANLSIRGGSNNTTYSVGGSYYDQQGLMLNSSLKQYSFNLNLNTALSKYISTGASLNLNANTSKGGNNPDIGIRGQFYLVSRPDLPIYDEKGLFMRQPVLFQGQGYSNANPVAQLQHENTAKGYNLAGNAFIAAEPIKGLKLKAAFNTGMFLTRTDQFSPQVTYNIVPSSPLAESTLSVSDALMSNYITDISADYNLKLSELQQLNFTAGYIWDRTIVKRTYNYYQGFPDDKILNNVNNARTAVAYGGGSVETGLNSIFGRLNYNFGDRYLATVNFRSDASSKFGPGNKRGYFPSLSLGWNISNESFFDKKGAVERLKLRLSAGKTGSSNISDFAYFQFFQKGFRDLGLYNGQPAVEFSGTLSNPGISWETTYDYNAGLDFDFKGRRIYGSIDVYYRNTPNSLAATPFPVELGLTSYTSNLLNMSNKGIEIEVNADILRQPKGFNWTAGLNWSLNRNRIKSLNGGNLSNDPFINSFYADNYIEGQPAGTIKGYRTAGIFQNQAEIDALNAAAVARYGAGSYYDQKATSPGDVKMVDVNGDGKITVADRVVLGSIQPDFFGGINNTFSYKGFELTAFLQFVKGSESIWSNASSGAIPLDNNLAIFANNTWTTENPGAKYPRAVLGNPGQNSRASDRTVFDNSYLRLKTLYLSYAFAQQVTNRLKMSGLSVYVSATNLFTITNWRGTDPGSLSDGSIIGRTQNAEPYPLAKTISLGLNVQF</sequence>
<dbReference type="Proteomes" id="UP001246858">
    <property type="component" value="Unassembled WGS sequence"/>
</dbReference>
<name>A0ACC6KTG9_9SPHI</name>
<dbReference type="EMBL" id="JAVDTF010000001">
    <property type="protein sequence ID" value="MDR6782653.1"/>
    <property type="molecule type" value="Genomic_DNA"/>
</dbReference>
<gene>
    <name evidence="1" type="ORF">J2X78_001205</name>
</gene>
<comment type="caution">
    <text evidence="1">The sequence shown here is derived from an EMBL/GenBank/DDBJ whole genome shotgun (WGS) entry which is preliminary data.</text>
</comment>
<proteinExistence type="predicted"/>
<accession>A0ACC6KTG9</accession>
<reference evidence="1" key="1">
    <citation type="submission" date="2023-07" db="EMBL/GenBank/DDBJ databases">
        <title>Sorghum-associated microbial communities from plants grown in Nebraska, USA.</title>
        <authorList>
            <person name="Schachtman D."/>
        </authorList>
    </citation>
    <scope>NUCLEOTIDE SEQUENCE</scope>
    <source>
        <strain evidence="1">2697</strain>
    </source>
</reference>
<organism evidence="1 2">
    <name type="scientific">Pedobacter africanus</name>
    <dbReference type="NCBI Taxonomy" id="151894"/>
    <lineage>
        <taxon>Bacteria</taxon>
        <taxon>Pseudomonadati</taxon>
        <taxon>Bacteroidota</taxon>
        <taxon>Sphingobacteriia</taxon>
        <taxon>Sphingobacteriales</taxon>
        <taxon>Sphingobacteriaceae</taxon>
        <taxon>Pedobacter</taxon>
    </lineage>
</organism>